<proteinExistence type="inferred from homology"/>
<dbReference type="GO" id="GO:0008017">
    <property type="term" value="F:microtubule binding"/>
    <property type="evidence" value="ECO:0007669"/>
    <property type="project" value="TreeGrafter"/>
</dbReference>
<evidence type="ECO:0000256" key="10">
    <source>
        <dbReference type="ARBA" id="ARBA00023306"/>
    </source>
</evidence>
<accession>A0A427YEK9</accession>
<evidence type="ECO:0000256" key="6">
    <source>
        <dbReference type="ARBA" id="ARBA00022776"/>
    </source>
</evidence>
<evidence type="ECO:0000256" key="4">
    <source>
        <dbReference type="ARBA" id="ARBA00022454"/>
    </source>
</evidence>
<evidence type="ECO:0000313" key="13">
    <source>
        <dbReference type="EMBL" id="RSH89548.1"/>
    </source>
</evidence>
<protein>
    <submittedName>
        <fullName evidence="13">Uncharacterized protein</fullName>
    </submittedName>
</protein>
<evidence type="ECO:0000256" key="5">
    <source>
        <dbReference type="ARBA" id="ARBA00022618"/>
    </source>
</evidence>
<feature type="compositionally biased region" description="Basic and acidic residues" evidence="12">
    <location>
        <begin position="12"/>
        <end position="21"/>
    </location>
</feature>
<dbReference type="EMBL" id="RSCD01000013">
    <property type="protein sequence ID" value="RSH89548.1"/>
    <property type="molecule type" value="Genomic_DNA"/>
</dbReference>
<dbReference type="PANTHER" id="PTHR22142">
    <property type="match status" value="1"/>
</dbReference>
<feature type="region of interest" description="Disordered" evidence="12">
    <location>
        <begin position="204"/>
        <end position="228"/>
    </location>
</feature>
<keyword evidence="6" id="KW-0498">Mitosis</keyword>
<evidence type="ECO:0000256" key="12">
    <source>
        <dbReference type="SAM" id="MobiDB-lite"/>
    </source>
</evidence>
<dbReference type="Proteomes" id="UP000279259">
    <property type="component" value="Unassembled WGS sequence"/>
</dbReference>
<evidence type="ECO:0000256" key="11">
    <source>
        <dbReference type="ARBA" id="ARBA00023328"/>
    </source>
</evidence>
<dbReference type="GO" id="GO:0005634">
    <property type="term" value="C:nucleus"/>
    <property type="evidence" value="ECO:0007669"/>
    <property type="project" value="UniProtKB-SubCell"/>
</dbReference>
<keyword evidence="10" id="KW-0131">Cell cycle</keyword>
<evidence type="ECO:0000256" key="8">
    <source>
        <dbReference type="ARBA" id="ARBA00023054"/>
    </source>
</evidence>
<comment type="subcellular location">
    <subcellularLocation>
        <location evidence="2">Chromosome</location>
        <location evidence="2">Centromere</location>
        <location evidence="2">Kinetochore</location>
    </subcellularLocation>
    <subcellularLocation>
        <location evidence="1">Nucleus</location>
    </subcellularLocation>
</comment>
<keyword evidence="4" id="KW-0158">Chromosome</keyword>
<comment type="similarity">
    <text evidence="3">Belongs to the SPC24 family.</text>
</comment>
<evidence type="ECO:0000313" key="14">
    <source>
        <dbReference type="Proteomes" id="UP000279259"/>
    </source>
</evidence>
<gene>
    <name evidence="13" type="ORF">EHS25_002099</name>
</gene>
<evidence type="ECO:0000256" key="3">
    <source>
        <dbReference type="ARBA" id="ARBA00007804"/>
    </source>
</evidence>
<feature type="region of interest" description="Disordered" evidence="12">
    <location>
        <begin position="1"/>
        <end position="33"/>
    </location>
</feature>
<evidence type="ECO:0000256" key="9">
    <source>
        <dbReference type="ARBA" id="ARBA00023242"/>
    </source>
</evidence>
<comment type="caution">
    <text evidence="13">The sequence shown here is derived from an EMBL/GenBank/DDBJ whole genome shotgun (WGS) entry which is preliminary data.</text>
</comment>
<keyword evidence="7" id="KW-0995">Kinetochore</keyword>
<keyword evidence="14" id="KW-1185">Reference proteome</keyword>
<keyword evidence="8" id="KW-0175">Coiled coil</keyword>
<dbReference type="STRING" id="1890683.A0A427YEK9"/>
<dbReference type="GO" id="GO:0031262">
    <property type="term" value="C:Ndc80 complex"/>
    <property type="evidence" value="ECO:0007669"/>
    <property type="project" value="TreeGrafter"/>
</dbReference>
<dbReference type="AlphaFoldDB" id="A0A427YEK9"/>
<reference evidence="13 14" key="1">
    <citation type="submission" date="2018-11" db="EMBL/GenBank/DDBJ databases">
        <title>Genome sequence of Saitozyma podzolica DSM 27192.</title>
        <authorList>
            <person name="Aliyu H."/>
            <person name="Gorte O."/>
            <person name="Ochsenreither K."/>
        </authorList>
    </citation>
    <scope>NUCLEOTIDE SEQUENCE [LARGE SCALE GENOMIC DNA]</scope>
    <source>
        <strain evidence="13 14">DSM 27192</strain>
    </source>
</reference>
<dbReference type="InterPro" id="IPR013252">
    <property type="entry name" value="Ndc80_Spc24"/>
</dbReference>
<feature type="compositionally biased region" description="Basic and acidic residues" evidence="12">
    <location>
        <begin position="211"/>
        <end position="228"/>
    </location>
</feature>
<name>A0A427YEK9_9TREE</name>
<dbReference type="OrthoDB" id="3344830at2759"/>
<dbReference type="GO" id="GO:0051301">
    <property type="term" value="P:cell division"/>
    <property type="evidence" value="ECO:0007669"/>
    <property type="project" value="UniProtKB-KW"/>
</dbReference>
<evidence type="ECO:0000256" key="7">
    <source>
        <dbReference type="ARBA" id="ARBA00022838"/>
    </source>
</evidence>
<sequence length="253" mass="28419">MATAMLSPQPHPFEDVERSYSEADQSSQDLSEDSWRQLARKIVRDVGPTLSPDEELGDLAAAEAAVHARDEERGKDLDELQRELQVLTRQHSQAAAAAQRPAGIPSATEHDAQVRQLEQTQYSVSKQLNEEQSAMGKKEVELGRWKGEKDEVGKWQVGDEEWSDGKIIRLKLLNEMGFTLSSTPEHNAAAKLLIRKWHRTTHSPGQCGFRPHHEETQLRDPGNEAKADVHPVTIERSRSKAYYANLVWGLASE</sequence>
<feature type="region of interest" description="Disordered" evidence="12">
    <location>
        <begin position="89"/>
        <end position="108"/>
    </location>
</feature>
<organism evidence="13 14">
    <name type="scientific">Saitozyma podzolica</name>
    <dbReference type="NCBI Taxonomy" id="1890683"/>
    <lineage>
        <taxon>Eukaryota</taxon>
        <taxon>Fungi</taxon>
        <taxon>Dikarya</taxon>
        <taxon>Basidiomycota</taxon>
        <taxon>Agaricomycotina</taxon>
        <taxon>Tremellomycetes</taxon>
        <taxon>Tremellales</taxon>
        <taxon>Trimorphomycetaceae</taxon>
        <taxon>Saitozyma</taxon>
    </lineage>
</organism>
<evidence type="ECO:0000256" key="2">
    <source>
        <dbReference type="ARBA" id="ARBA00004629"/>
    </source>
</evidence>
<dbReference type="GO" id="GO:0007059">
    <property type="term" value="P:chromosome segregation"/>
    <property type="evidence" value="ECO:0007669"/>
    <property type="project" value="TreeGrafter"/>
</dbReference>
<dbReference type="PANTHER" id="PTHR22142:SF2">
    <property type="entry name" value="KINETOCHORE PROTEIN SPC24"/>
    <property type="match status" value="1"/>
</dbReference>
<keyword evidence="11" id="KW-0137">Centromere</keyword>
<keyword evidence="5" id="KW-0132">Cell division</keyword>
<evidence type="ECO:0000256" key="1">
    <source>
        <dbReference type="ARBA" id="ARBA00004123"/>
    </source>
</evidence>
<keyword evidence="9" id="KW-0539">Nucleus</keyword>